<dbReference type="InterPro" id="IPR050288">
    <property type="entry name" value="Cellulose_deg_GH3"/>
</dbReference>
<dbReference type="SUPFAM" id="SSF51445">
    <property type="entry name" value="(Trans)glycosidases"/>
    <property type="match status" value="1"/>
</dbReference>
<keyword evidence="6" id="KW-1185">Reference proteome</keyword>
<evidence type="ECO:0000313" key="5">
    <source>
        <dbReference type="EMBL" id="TFU30190.1"/>
    </source>
</evidence>
<dbReference type="PANTHER" id="PTHR42715:SF10">
    <property type="entry name" value="BETA-GLUCOSIDASE"/>
    <property type="match status" value="1"/>
</dbReference>
<feature type="compositionally biased region" description="Low complexity" evidence="3">
    <location>
        <begin position="11"/>
        <end position="23"/>
    </location>
</feature>
<dbReference type="GO" id="GO:0005975">
    <property type="term" value="P:carbohydrate metabolic process"/>
    <property type="evidence" value="ECO:0007669"/>
    <property type="project" value="InterPro"/>
</dbReference>
<gene>
    <name evidence="5" type="ORF">E4U02_14950</name>
</gene>
<dbReference type="InterPro" id="IPR013783">
    <property type="entry name" value="Ig-like_fold"/>
</dbReference>
<dbReference type="Gene3D" id="2.60.40.10">
    <property type="entry name" value="Immunoglobulins"/>
    <property type="match status" value="1"/>
</dbReference>
<dbReference type="InterPro" id="IPR002772">
    <property type="entry name" value="Glyco_hydro_3_C"/>
</dbReference>
<accession>A0A4Y9FNT8</accession>
<dbReference type="EMBL" id="SPQB01000066">
    <property type="protein sequence ID" value="TFU30190.1"/>
    <property type="molecule type" value="Genomic_DNA"/>
</dbReference>
<name>A0A4Y9FNT8_9MICO</name>
<evidence type="ECO:0000256" key="2">
    <source>
        <dbReference type="ARBA" id="ARBA00022801"/>
    </source>
</evidence>
<dbReference type="Gene3D" id="3.20.20.300">
    <property type="entry name" value="Glycoside hydrolase, family 3, N-terminal domain"/>
    <property type="match status" value="2"/>
</dbReference>
<evidence type="ECO:0000313" key="6">
    <source>
        <dbReference type="Proteomes" id="UP000298358"/>
    </source>
</evidence>
<dbReference type="Gene3D" id="3.40.50.1700">
    <property type="entry name" value="Glycoside hydrolase family 3 C-terminal domain"/>
    <property type="match status" value="2"/>
</dbReference>
<dbReference type="Proteomes" id="UP000298358">
    <property type="component" value="Unassembled WGS sequence"/>
</dbReference>
<dbReference type="SMART" id="SM01217">
    <property type="entry name" value="Fn3_like"/>
    <property type="match status" value="1"/>
</dbReference>
<dbReference type="InterPro" id="IPR036881">
    <property type="entry name" value="Glyco_hydro_3_C_sf"/>
</dbReference>
<reference evidence="5 6" key="1">
    <citation type="submission" date="2019-03" db="EMBL/GenBank/DDBJ databases">
        <title>Diversity of the mouse oral microbiome.</title>
        <authorList>
            <person name="Joseph S."/>
            <person name="Aduse-Opoku J."/>
            <person name="Curtis M."/>
            <person name="Wade W."/>
            <person name="Hashim A."/>
        </authorList>
    </citation>
    <scope>NUCLEOTIDE SEQUENCE [LARGE SCALE GENOMIC DNA]</scope>
    <source>
        <strain evidence="5 6">P1012</strain>
    </source>
</reference>
<dbReference type="PANTHER" id="PTHR42715">
    <property type="entry name" value="BETA-GLUCOSIDASE"/>
    <property type="match status" value="1"/>
</dbReference>
<comment type="similarity">
    <text evidence="1">Belongs to the glycosyl hydrolase 3 family.</text>
</comment>
<feature type="region of interest" description="Disordered" evidence="3">
    <location>
        <begin position="1"/>
        <end position="23"/>
    </location>
</feature>
<dbReference type="OrthoDB" id="3187421at2"/>
<sequence>MDTPSPGTPGNGPATPAAAAPNAAAANGAPDTAALVASLSLLEKAALLSGADVWRTRGIPRLGVPQIWMSDGPHGLRKQTGSADHLGLAQSEPATCFPTAATVANSWDEALAEDIGRALGREARAQGVHVLLGPGLNIKRSPLGGRNFEYFSEDPELSGRLAAGYVRGIQSQGVAATPKHFAVNSQELRRMVSDSVVDERTLRELYLTAFEIVVREASPWAVMSSYNLVNGVYAHENRELLTDVLREEWGFDGAVISDWGGGNDAVAAVAAGGTIEMPSPGFDSARAIVAAVDAGTLAVADLDARVAEVLSLVLRVTAAGKTEPIDVDAHHALARQAAAESAVLLRNESQLLPLAAGTRVALIGDFAETPRYQGSGSSAVNPTRLTNLRDAIANTGLTLEGFAAGYTRRGSETEDAVLRGVATALAARADVAVMALGLPESDESEGLDRTHLHLPDTQLAALRAVAATGTPVVVVLAGGGAIETPWLDHTAAVLHAYLGGQAGAEGIWDVLTGAVEPGGRLAETFPRQLQDDPLTGRFPAQGPTAQYREGMFSRYRYYATAGVDPAFPLGFGLSYTTFSYGDLRVTAEGATFTVTNTGTRAGVDVPQLYVRRTSDSAVPRPALELKGFRKLRLEPGASETVTVPFTERTFRFWDTANGAWQVEAGSYEILVGSHSAALILSAPLEVTGTVPSGAPVPALADYSRGEVRAVPDAAFAALLGRPVPADAWGRGPLVENTPMDQLGRARSGLARLAFRFLESRKRAADAKGEPDLNILFVYNAPFRIIHKMSGGMATRRVTDGVLTVINGRPFAGLGRAIGGYFRGRRDERRTARAFTDASEARVDHQDRRPR</sequence>
<keyword evidence="2 5" id="KW-0378">Hydrolase</keyword>
<evidence type="ECO:0000256" key="3">
    <source>
        <dbReference type="SAM" id="MobiDB-lite"/>
    </source>
</evidence>
<dbReference type="AlphaFoldDB" id="A0A4Y9FNT8"/>
<dbReference type="SUPFAM" id="SSF52279">
    <property type="entry name" value="Beta-D-glucan exohydrolase, C-terminal domain"/>
    <property type="match status" value="1"/>
</dbReference>
<dbReference type="InterPro" id="IPR017853">
    <property type="entry name" value="GH"/>
</dbReference>
<dbReference type="Pfam" id="PF00933">
    <property type="entry name" value="Glyco_hydro_3"/>
    <property type="match status" value="1"/>
</dbReference>
<comment type="caution">
    <text evidence="5">The sequence shown here is derived from an EMBL/GenBank/DDBJ whole genome shotgun (WGS) entry which is preliminary data.</text>
</comment>
<dbReference type="PRINTS" id="PR00133">
    <property type="entry name" value="GLHYDRLASE3"/>
</dbReference>
<dbReference type="Pfam" id="PF01915">
    <property type="entry name" value="Glyco_hydro_3_C"/>
    <property type="match status" value="1"/>
</dbReference>
<evidence type="ECO:0000259" key="4">
    <source>
        <dbReference type="SMART" id="SM01217"/>
    </source>
</evidence>
<protein>
    <submittedName>
        <fullName evidence="5">Glycosyl hydrolase</fullName>
    </submittedName>
</protein>
<organism evidence="5 6">
    <name type="scientific">Microbacterium paludicola</name>
    <dbReference type="NCBI Taxonomy" id="300019"/>
    <lineage>
        <taxon>Bacteria</taxon>
        <taxon>Bacillati</taxon>
        <taxon>Actinomycetota</taxon>
        <taxon>Actinomycetes</taxon>
        <taxon>Micrococcales</taxon>
        <taxon>Microbacteriaceae</taxon>
        <taxon>Microbacterium</taxon>
    </lineage>
</organism>
<dbReference type="InterPro" id="IPR026891">
    <property type="entry name" value="Fn3-like"/>
</dbReference>
<dbReference type="InterPro" id="IPR001764">
    <property type="entry name" value="Glyco_hydro_3_N"/>
</dbReference>
<evidence type="ECO:0000256" key="1">
    <source>
        <dbReference type="ARBA" id="ARBA00005336"/>
    </source>
</evidence>
<dbReference type="RefSeq" id="WP_135115609.1">
    <property type="nucleotide sequence ID" value="NZ_JADGLL010000066.1"/>
</dbReference>
<dbReference type="InterPro" id="IPR036962">
    <property type="entry name" value="Glyco_hydro_3_N_sf"/>
</dbReference>
<feature type="domain" description="Fibronectin type III-like" evidence="4">
    <location>
        <begin position="604"/>
        <end position="675"/>
    </location>
</feature>
<proteinExistence type="inferred from homology"/>
<dbReference type="Pfam" id="PF14310">
    <property type="entry name" value="Fn3-like"/>
    <property type="match status" value="1"/>
</dbReference>
<dbReference type="GO" id="GO:0004553">
    <property type="term" value="F:hydrolase activity, hydrolyzing O-glycosyl compounds"/>
    <property type="evidence" value="ECO:0007669"/>
    <property type="project" value="InterPro"/>
</dbReference>